<organism evidence="2 3">
    <name type="scientific">Portunus trituberculatus</name>
    <name type="common">Swimming crab</name>
    <name type="synonym">Neptunus trituberculatus</name>
    <dbReference type="NCBI Taxonomy" id="210409"/>
    <lineage>
        <taxon>Eukaryota</taxon>
        <taxon>Metazoa</taxon>
        <taxon>Ecdysozoa</taxon>
        <taxon>Arthropoda</taxon>
        <taxon>Crustacea</taxon>
        <taxon>Multicrustacea</taxon>
        <taxon>Malacostraca</taxon>
        <taxon>Eumalacostraca</taxon>
        <taxon>Eucarida</taxon>
        <taxon>Decapoda</taxon>
        <taxon>Pleocyemata</taxon>
        <taxon>Brachyura</taxon>
        <taxon>Eubrachyura</taxon>
        <taxon>Portunoidea</taxon>
        <taxon>Portunidae</taxon>
        <taxon>Portuninae</taxon>
        <taxon>Portunus</taxon>
    </lineage>
</organism>
<name>A0A5B7IN90_PORTR</name>
<gene>
    <name evidence="2" type="ORF">E2C01_078606</name>
</gene>
<evidence type="ECO:0000313" key="2">
    <source>
        <dbReference type="EMBL" id="MPC83885.1"/>
    </source>
</evidence>
<evidence type="ECO:0000313" key="3">
    <source>
        <dbReference type="Proteomes" id="UP000324222"/>
    </source>
</evidence>
<comment type="caution">
    <text evidence="2">The sequence shown here is derived from an EMBL/GenBank/DDBJ whole genome shotgun (WGS) entry which is preliminary data.</text>
</comment>
<dbReference type="AlphaFoldDB" id="A0A5B7IN90"/>
<keyword evidence="3" id="KW-1185">Reference proteome</keyword>
<dbReference type="EMBL" id="VSRR010063800">
    <property type="protein sequence ID" value="MPC83885.1"/>
    <property type="molecule type" value="Genomic_DNA"/>
</dbReference>
<accession>A0A5B7IN90</accession>
<proteinExistence type="predicted"/>
<protein>
    <submittedName>
        <fullName evidence="2">Uncharacterized protein</fullName>
    </submittedName>
</protein>
<evidence type="ECO:0000256" key="1">
    <source>
        <dbReference type="SAM" id="MobiDB-lite"/>
    </source>
</evidence>
<reference evidence="2 3" key="1">
    <citation type="submission" date="2019-05" db="EMBL/GenBank/DDBJ databases">
        <title>Another draft genome of Portunus trituberculatus and its Hox gene families provides insights of decapod evolution.</title>
        <authorList>
            <person name="Jeong J.-H."/>
            <person name="Song I."/>
            <person name="Kim S."/>
            <person name="Choi T."/>
            <person name="Kim D."/>
            <person name="Ryu S."/>
            <person name="Kim W."/>
        </authorList>
    </citation>
    <scope>NUCLEOTIDE SEQUENCE [LARGE SCALE GENOMIC DNA]</scope>
    <source>
        <tissue evidence="2">Muscle</tissue>
    </source>
</reference>
<feature type="region of interest" description="Disordered" evidence="1">
    <location>
        <begin position="15"/>
        <end position="39"/>
    </location>
</feature>
<sequence>MKVYIHGGFFSSHQRVWPSHNTREGTGDHSTPGAGDTDGSRLVSRVTAFASVMLQATGGKRRMLPVTERNVKYEPLLSDPHTRHKTSITVRVVKVVCCACSSCPVCRPPGRDDEGANISSS</sequence>
<dbReference type="Proteomes" id="UP000324222">
    <property type="component" value="Unassembled WGS sequence"/>
</dbReference>